<evidence type="ECO:0000256" key="7">
    <source>
        <dbReference type="ARBA" id="ARBA00023004"/>
    </source>
</evidence>
<gene>
    <name evidence="11" type="ORF">J2S75_000649</name>
</gene>
<evidence type="ECO:0000313" key="11">
    <source>
        <dbReference type="EMBL" id="MDQ0301638.1"/>
    </source>
</evidence>
<keyword evidence="3" id="KW-1003">Cell membrane</keyword>
<accession>A0ABU0B747</accession>
<keyword evidence="4" id="KW-0410">Iron transport</keyword>
<keyword evidence="12" id="KW-1185">Reference proteome</keyword>
<evidence type="ECO:0000256" key="8">
    <source>
        <dbReference type="ARBA" id="ARBA00023065"/>
    </source>
</evidence>
<comment type="caution">
    <text evidence="11">The sequence shown here is derived from an EMBL/GenBank/DDBJ whole genome shotgun (WGS) entry which is preliminary data.</text>
</comment>
<dbReference type="InterPro" id="IPR050093">
    <property type="entry name" value="ABC_SmlMolc_Importer"/>
</dbReference>
<protein>
    <submittedName>
        <fullName evidence="11">Iron(III) transport system ATP-binding protein</fullName>
    </submittedName>
</protein>
<dbReference type="InterPro" id="IPR003439">
    <property type="entry name" value="ABC_transporter-like_ATP-bd"/>
</dbReference>
<evidence type="ECO:0000313" key="12">
    <source>
        <dbReference type="Proteomes" id="UP001224682"/>
    </source>
</evidence>
<keyword evidence="8" id="KW-0406">Ion transport</keyword>
<organism evidence="11 12">
    <name type="scientific">Ancylobacter polymorphus</name>
    <dbReference type="NCBI Taxonomy" id="223390"/>
    <lineage>
        <taxon>Bacteria</taxon>
        <taxon>Pseudomonadati</taxon>
        <taxon>Pseudomonadota</taxon>
        <taxon>Alphaproteobacteria</taxon>
        <taxon>Hyphomicrobiales</taxon>
        <taxon>Xanthobacteraceae</taxon>
        <taxon>Ancylobacter</taxon>
    </lineage>
</organism>
<keyword evidence="9" id="KW-0472">Membrane</keyword>
<comment type="similarity">
    <text evidence="1">Belongs to the ABC transporter superfamily.</text>
</comment>
<dbReference type="InterPro" id="IPR013611">
    <property type="entry name" value="Transp-assoc_OB_typ2"/>
</dbReference>
<dbReference type="InterPro" id="IPR015853">
    <property type="entry name" value="ABC_transpr_FbpC"/>
</dbReference>
<evidence type="ECO:0000256" key="3">
    <source>
        <dbReference type="ARBA" id="ARBA00022475"/>
    </source>
</evidence>
<dbReference type="InterPro" id="IPR008995">
    <property type="entry name" value="Mo/tungstate-bd_C_term_dom"/>
</dbReference>
<evidence type="ECO:0000256" key="4">
    <source>
        <dbReference type="ARBA" id="ARBA00022496"/>
    </source>
</evidence>
<dbReference type="InterPro" id="IPR017871">
    <property type="entry name" value="ABC_transporter-like_CS"/>
</dbReference>
<dbReference type="PANTHER" id="PTHR42781">
    <property type="entry name" value="SPERMIDINE/PUTRESCINE IMPORT ATP-BINDING PROTEIN POTA"/>
    <property type="match status" value="1"/>
</dbReference>
<dbReference type="SMART" id="SM00382">
    <property type="entry name" value="AAA"/>
    <property type="match status" value="1"/>
</dbReference>
<dbReference type="Pfam" id="PF08402">
    <property type="entry name" value="TOBE_2"/>
    <property type="match status" value="1"/>
</dbReference>
<dbReference type="CDD" id="cd03259">
    <property type="entry name" value="ABC_Carb_Solutes_like"/>
    <property type="match status" value="1"/>
</dbReference>
<evidence type="ECO:0000256" key="9">
    <source>
        <dbReference type="ARBA" id="ARBA00023136"/>
    </source>
</evidence>
<keyword evidence="5" id="KW-0547">Nucleotide-binding</keyword>
<dbReference type="SUPFAM" id="SSF52540">
    <property type="entry name" value="P-loop containing nucleoside triphosphate hydrolases"/>
    <property type="match status" value="1"/>
</dbReference>
<evidence type="ECO:0000256" key="6">
    <source>
        <dbReference type="ARBA" id="ARBA00022840"/>
    </source>
</evidence>
<evidence type="ECO:0000256" key="2">
    <source>
        <dbReference type="ARBA" id="ARBA00022448"/>
    </source>
</evidence>
<dbReference type="PANTHER" id="PTHR42781:SF4">
    <property type="entry name" value="SPERMIDINE_PUTRESCINE IMPORT ATP-BINDING PROTEIN POTA"/>
    <property type="match status" value="1"/>
</dbReference>
<dbReference type="SUPFAM" id="SSF50331">
    <property type="entry name" value="MOP-like"/>
    <property type="match status" value="1"/>
</dbReference>
<dbReference type="Pfam" id="PF00005">
    <property type="entry name" value="ABC_tran"/>
    <property type="match status" value="1"/>
</dbReference>
<keyword evidence="7" id="KW-0408">Iron</keyword>
<evidence type="ECO:0000259" key="10">
    <source>
        <dbReference type="PROSITE" id="PS50893"/>
    </source>
</evidence>
<dbReference type="InterPro" id="IPR003593">
    <property type="entry name" value="AAA+_ATPase"/>
</dbReference>
<dbReference type="Proteomes" id="UP001224682">
    <property type="component" value="Unassembled WGS sequence"/>
</dbReference>
<dbReference type="Gene3D" id="3.40.50.300">
    <property type="entry name" value="P-loop containing nucleotide triphosphate hydrolases"/>
    <property type="match status" value="1"/>
</dbReference>
<dbReference type="PROSITE" id="PS00211">
    <property type="entry name" value="ABC_TRANSPORTER_1"/>
    <property type="match status" value="1"/>
</dbReference>
<dbReference type="GO" id="GO:0005524">
    <property type="term" value="F:ATP binding"/>
    <property type="evidence" value="ECO:0007669"/>
    <property type="project" value="UniProtKB-KW"/>
</dbReference>
<name>A0ABU0B747_9HYPH</name>
<proteinExistence type="inferred from homology"/>
<dbReference type="PROSITE" id="PS50893">
    <property type="entry name" value="ABC_TRANSPORTER_2"/>
    <property type="match status" value="1"/>
</dbReference>
<evidence type="ECO:0000256" key="1">
    <source>
        <dbReference type="ARBA" id="ARBA00005417"/>
    </source>
</evidence>
<reference evidence="11 12" key="1">
    <citation type="submission" date="2023-07" db="EMBL/GenBank/DDBJ databases">
        <title>Genomic Encyclopedia of Type Strains, Phase IV (KMG-IV): sequencing the most valuable type-strain genomes for metagenomic binning, comparative biology and taxonomic classification.</title>
        <authorList>
            <person name="Goeker M."/>
        </authorList>
    </citation>
    <scope>NUCLEOTIDE SEQUENCE [LARGE SCALE GENOMIC DNA]</scope>
    <source>
        <strain evidence="11 12">DSM 2457</strain>
    </source>
</reference>
<keyword evidence="2" id="KW-0813">Transport</keyword>
<dbReference type="InterPro" id="IPR027417">
    <property type="entry name" value="P-loop_NTPase"/>
</dbReference>
<keyword evidence="6 11" id="KW-0067">ATP-binding</keyword>
<dbReference type="EMBL" id="JAUSUI010000001">
    <property type="protein sequence ID" value="MDQ0301638.1"/>
    <property type="molecule type" value="Genomic_DNA"/>
</dbReference>
<feature type="domain" description="ABC transporter" evidence="10">
    <location>
        <begin position="24"/>
        <end position="256"/>
    </location>
</feature>
<sequence>MLTESGSAMPSQPSRTPVSLASRLVLEEVRHGYGEVEAVRGVSLTVEPGEILCLLGQSGCGKTTLLRLIAGIERPSHGRILLDRQVVAGPGAFVPPEKRAIGLVFQDYALFPHLTNVENVAFGLRRLGPAGAHDEAMRALERVRLAAYAENYPHALSGGEQQRVALARALVPRPGILLMDEPFSGLDSRLRGSVRSETLKVLRDARATCIIVTHDPEEAMRLGDRIALMRKGQLVQIGAPEELYRHPADLEVARFFCEINEVEGVVRDGRVATALGSFPAPGLAEGEAATVAIRPQGIELKAPGSGVRGRIVHHRFLGELDLYEVAVEGLDRPLVARRRPTAGLLRGHDVGVNIEPAEVLVFATGRP</sequence>
<evidence type="ECO:0000256" key="5">
    <source>
        <dbReference type="ARBA" id="ARBA00022741"/>
    </source>
</evidence>